<sequence>MDGCISVLRGGDGARHDWGGEQPRVGQGPPCGGLRVGQGGVEGLA</sequence>
<reference evidence="2 3" key="1">
    <citation type="submission" date="2016-10" db="EMBL/GenBank/DDBJ databases">
        <authorList>
            <person name="de Groot N.N."/>
        </authorList>
    </citation>
    <scope>NUCLEOTIDE SEQUENCE [LARGE SCALE GENOMIC DNA]</scope>
    <source>
        <strain evidence="2 3">DSM 16957</strain>
    </source>
</reference>
<dbReference type="AlphaFoldDB" id="A0A1G6UBA8"/>
<keyword evidence="3" id="KW-1185">Reference proteome</keyword>
<evidence type="ECO:0000313" key="3">
    <source>
        <dbReference type="Proteomes" id="UP000199603"/>
    </source>
</evidence>
<feature type="region of interest" description="Disordered" evidence="1">
    <location>
        <begin position="1"/>
        <end position="45"/>
    </location>
</feature>
<dbReference type="Proteomes" id="UP000199603">
    <property type="component" value="Unassembled WGS sequence"/>
</dbReference>
<evidence type="ECO:0000313" key="2">
    <source>
        <dbReference type="EMBL" id="SDD38648.1"/>
    </source>
</evidence>
<feature type="compositionally biased region" description="Gly residues" evidence="1">
    <location>
        <begin position="29"/>
        <end position="45"/>
    </location>
</feature>
<dbReference type="EMBL" id="FNAG01000002">
    <property type="protein sequence ID" value="SDD38648.1"/>
    <property type="molecule type" value="Genomic_DNA"/>
</dbReference>
<organism evidence="2 3">
    <name type="scientific">Aquimonas voraii</name>
    <dbReference type="NCBI Taxonomy" id="265719"/>
    <lineage>
        <taxon>Bacteria</taxon>
        <taxon>Pseudomonadati</taxon>
        <taxon>Pseudomonadota</taxon>
        <taxon>Gammaproteobacteria</taxon>
        <taxon>Lysobacterales</taxon>
        <taxon>Lysobacteraceae</taxon>
        <taxon>Aquimonas</taxon>
    </lineage>
</organism>
<accession>A0A1G6UBA8</accession>
<name>A0A1G6UBA8_9GAMM</name>
<dbReference type="STRING" id="265719.SAMN04488509_102259"/>
<protein>
    <submittedName>
        <fullName evidence="2">Uncharacterized protein</fullName>
    </submittedName>
</protein>
<gene>
    <name evidence="2" type="ORF">SAMN04488509_102259</name>
</gene>
<proteinExistence type="predicted"/>
<evidence type="ECO:0000256" key="1">
    <source>
        <dbReference type="SAM" id="MobiDB-lite"/>
    </source>
</evidence>